<dbReference type="Gene3D" id="1.20.120.1220">
    <property type="match status" value="1"/>
</dbReference>
<feature type="transmembrane region" description="Helical" evidence="1">
    <location>
        <begin position="30"/>
        <end position="47"/>
    </location>
</feature>
<keyword evidence="4" id="KW-1185">Reference proteome</keyword>
<keyword evidence="1" id="KW-1133">Transmembrane helix</keyword>
<feature type="transmembrane region" description="Helical" evidence="1">
    <location>
        <begin position="59"/>
        <end position="78"/>
    </location>
</feature>
<dbReference type="GeneID" id="56500193"/>
<feature type="domain" description="Prepilin type IV endopeptidase peptidase" evidence="2">
    <location>
        <begin position="9"/>
        <end position="112"/>
    </location>
</feature>
<evidence type="ECO:0000259" key="2">
    <source>
        <dbReference type="Pfam" id="PF01478"/>
    </source>
</evidence>
<proteinExistence type="predicted"/>
<organism evidence="3 4">
    <name type="scientific">Burkholderia anthina</name>
    <dbReference type="NCBI Taxonomy" id="179879"/>
    <lineage>
        <taxon>Bacteria</taxon>
        <taxon>Pseudomonadati</taxon>
        <taxon>Pseudomonadota</taxon>
        <taxon>Betaproteobacteria</taxon>
        <taxon>Burkholderiales</taxon>
        <taxon>Burkholderiaceae</taxon>
        <taxon>Burkholderia</taxon>
        <taxon>Burkholderia cepacia complex</taxon>
    </lineage>
</organism>
<dbReference type="RefSeq" id="WP_174926058.1">
    <property type="nucleotide sequence ID" value="NZ_CABVLY010000006.1"/>
</dbReference>
<comment type="caution">
    <text evidence="3">The sequence shown here is derived from an EMBL/GenBank/DDBJ whole genome shotgun (WGS) entry which is preliminary data.</text>
</comment>
<dbReference type="Proteomes" id="UP000755577">
    <property type="component" value="Unassembled WGS sequence"/>
</dbReference>
<accession>A0ABS2B6V6</accession>
<evidence type="ECO:0000313" key="4">
    <source>
        <dbReference type="Proteomes" id="UP000755577"/>
    </source>
</evidence>
<reference evidence="3 4" key="1">
    <citation type="submission" date="2021-02" db="EMBL/GenBank/DDBJ databases">
        <title>Draft genome of the type strains Burkholderia anthina DSM16086.</title>
        <authorList>
            <person name="Hertel R."/>
            <person name="Meissner J."/>
            <person name="Poehlein A."/>
            <person name="Daniel R."/>
            <person name="Commichau F.M."/>
        </authorList>
    </citation>
    <scope>NUCLEOTIDE SEQUENCE [LARGE SCALE GENOMIC DNA]</scope>
    <source>
        <strain evidence="3 4">DSM 16086</strain>
    </source>
</reference>
<dbReference type="InterPro" id="IPR000045">
    <property type="entry name" value="Prepilin_IV_endopep_pep"/>
</dbReference>
<feature type="transmembrane region" description="Helical" evidence="1">
    <location>
        <begin position="141"/>
        <end position="161"/>
    </location>
</feature>
<dbReference type="Pfam" id="PF01478">
    <property type="entry name" value="Peptidase_A24"/>
    <property type="match status" value="1"/>
</dbReference>
<sequence length="166" mass="17449">MAHLIFSGIFLVWAAFVAVSDIRFRRIQNSLVLAGLAGALGGAFLDANPFGVFPLQATIGMLVGVIGLFPFFLLRAMGAADVKVFAVLGAWCGMHALLWLWIVASLAAGIHALAVMLLSRTSLGALWRQGAPAMTLGGYRATPYAACLAIPAAVWLFYLVATGGAR</sequence>
<keyword evidence="1" id="KW-0472">Membrane</keyword>
<evidence type="ECO:0000256" key="1">
    <source>
        <dbReference type="SAM" id="Phobius"/>
    </source>
</evidence>
<name>A0ABS2B6V6_9BURK</name>
<evidence type="ECO:0000313" key="3">
    <source>
        <dbReference type="EMBL" id="MBM2768724.1"/>
    </source>
</evidence>
<gene>
    <name evidence="3" type="ORF">JQK92_20120</name>
</gene>
<dbReference type="EMBL" id="JAFCIQ010000014">
    <property type="protein sequence ID" value="MBM2768724.1"/>
    <property type="molecule type" value="Genomic_DNA"/>
</dbReference>
<keyword evidence="1" id="KW-0812">Transmembrane</keyword>
<feature type="transmembrane region" description="Helical" evidence="1">
    <location>
        <begin position="98"/>
        <end position="120"/>
    </location>
</feature>
<protein>
    <submittedName>
        <fullName evidence="3">Prepilin peptidase</fullName>
    </submittedName>
</protein>